<dbReference type="PANTHER" id="PTHR24201">
    <property type="entry name" value="ANK_REP_REGION DOMAIN-CONTAINING PROTEIN"/>
    <property type="match status" value="1"/>
</dbReference>
<dbReference type="VEuPathDB" id="FungiDB:H257_07496"/>
<gene>
    <name evidence="4" type="ORF">H257_07496</name>
</gene>
<dbReference type="Pfam" id="PF12796">
    <property type="entry name" value="Ank_2"/>
    <property type="match status" value="1"/>
</dbReference>
<dbReference type="PANTHER" id="PTHR24201:SF16">
    <property type="entry name" value="ANKYRIN-1-LIKE-RELATED"/>
    <property type="match status" value="1"/>
</dbReference>
<proteinExistence type="predicted"/>
<dbReference type="InterPro" id="IPR036770">
    <property type="entry name" value="Ankyrin_rpt-contain_sf"/>
</dbReference>
<evidence type="ECO:0000256" key="2">
    <source>
        <dbReference type="ARBA" id="ARBA00023043"/>
    </source>
</evidence>
<dbReference type="RefSeq" id="XP_009831341.1">
    <property type="nucleotide sequence ID" value="XM_009833039.1"/>
</dbReference>
<feature type="repeat" description="ANK" evidence="3">
    <location>
        <begin position="528"/>
        <end position="560"/>
    </location>
</feature>
<dbReference type="Gene3D" id="1.25.40.20">
    <property type="entry name" value="Ankyrin repeat-containing domain"/>
    <property type="match status" value="2"/>
</dbReference>
<dbReference type="PROSITE" id="PS50297">
    <property type="entry name" value="ANK_REP_REGION"/>
    <property type="match status" value="3"/>
</dbReference>
<evidence type="ECO:0000313" key="4">
    <source>
        <dbReference type="EMBL" id="ETV79500.1"/>
    </source>
</evidence>
<evidence type="ECO:0000256" key="3">
    <source>
        <dbReference type="PROSITE-ProRule" id="PRU00023"/>
    </source>
</evidence>
<reference evidence="4" key="1">
    <citation type="submission" date="2013-12" db="EMBL/GenBank/DDBJ databases">
        <title>The Genome Sequence of Aphanomyces astaci APO3.</title>
        <authorList>
            <consortium name="The Broad Institute Genomics Platform"/>
            <person name="Russ C."/>
            <person name="Tyler B."/>
            <person name="van West P."/>
            <person name="Dieguez-Uribeondo J."/>
            <person name="Young S.K."/>
            <person name="Zeng Q."/>
            <person name="Gargeya S."/>
            <person name="Fitzgerald M."/>
            <person name="Abouelleil A."/>
            <person name="Alvarado L."/>
            <person name="Chapman S.B."/>
            <person name="Gainer-Dewar J."/>
            <person name="Goldberg J."/>
            <person name="Griggs A."/>
            <person name="Gujja S."/>
            <person name="Hansen M."/>
            <person name="Howarth C."/>
            <person name="Imamovic A."/>
            <person name="Ireland A."/>
            <person name="Larimer J."/>
            <person name="McCowan C."/>
            <person name="Murphy C."/>
            <person name="Pearson M."/>
            <person name="Poon T.W."/>
            <person name="Priest M."/>
            <person name="Roberts A."/>
            <person name="Saif S."/>
            <person name="Shea T."/>
            <person name="Sykes S."/>
            <person name="Wortman J."/>
            <person name="Nusbaum C."/>
            <person name="Birren B."/>
        </authorList>
    </citation>
    <scope>NUCLEOTIDE SEQUENCE [LARGE SCALE GENOMIC DNA]</scope>
    <source>
        <strain evidence="4">APO3</strain>
    </source>
</reference>
<dbReference type="GO" id="GO:0005634">
    <property type="term" value="C:nucleus"/>
    <property type="evidence" value="ECO:0007669"/>
    <property type="project" value="TreeGrafter"/>
</dbReference>
<dbReference type="InterPro" id="IPR002110">
    <property type="entry name" value="Ankyrin_rpt"/>
</dbReference>
<feature type="repeat" description="ANK" evidence="3">
    <location>
        <begin position="561"/>
        <end position="593"/>
    </location>
</feature>
<protein>
    <submittedName>
        <fullName evidence="4">Uncharacterized protein</fullName>
    </submittedName>
</protein>
<dbReference type="EMBL" id="KI913128">
    <property type="protein sequence ID" value="ETV79500.1"/>
    <property type="molecule type" value="Genomic_DNA"/>
</dbReference>
<dbReference type="SMART" id="SM00248">
    <property type="entry name" value="ANK"/>
    <property type="match status" value="4"/>
</dbReference>
<keyword evidence="1" id="KW-0677">Repeat</keyword>
<name>W4GIF9_APHAT</name>
<dbReference type="PROSITE" id="PS50088">
    <property type="entry name" value="ANK_REPEAT"/>
    <property type="match status" value="3"/>
</dbReference>
<dbReference type="GeneID" id="20809492"/>
<dbReference type="Pfam" id="PF13637">
    <property type="entry name" value="Ank_4"/>
    <property type="match status" value="1"/>
</dbReference>
<organism evidence="4">
    <name type="scientific">Aphanomyces astaci</name>
    <name type="common">Crayfish plague agent</name>
    <dbReference type="NCBI Taxonomy" id="112090"/>
    <lineage>
        <taxon>Eukaryota</taxon>
        <taxon>Sar</taxon>
        <taxon>Stramenopiles</taxon>
        <taxon>Oomycota</taxon>
        <taxon>Saprolegniomycetes</taxon>
        <taxon>Saprolegniales</taxon>
        <taxon>Verrucalvaceae</taxon>
        <taxon>Aphanomyces</taxon>
    </lineage>
</organism>
<dbReference type="SUPFAM" id="SSF48403">
    <property type="entry name" value="Ankyrin repeat"/>
    <property type="match status" value="1"/>
</dbReference>
<feature type="repeat" description="ANK" evidence="3">
    <location>
        <begin position="495"/>
        <end position="527"/>
    </location>
</feature>
<sequence length="626" mass="65906">MAADDEELERGADLQLAQRHKVIVAGVLHGKKLWEAGLHSPGTTGAATLSISTNGHLPKESNIVLQFPDTGWGMPPQPNVIIKASLGRPAPRAKAVWTGSTLTITTLDEDIEAGASLIIVVSGVSTPACATPSSELIATTLEQKVVRNTIPASFRGGQIIDGPTKVTIPTLAPGALLGTKRWAPFNACPSAVADVYLNFDTTGAIPNSGKILVELPTELGEANSGDDRKGGGWSMAAHPRVTVKLRPPGSSKVGLIATWLQDQHVLEVVVAEGAIPMHTSVQLTIAQVKNPATECPPTVARVTTLMNQGGGVIDGPAKVDVSRISELRECDIAAAAAAFQAQEPKDGMLPVSKVVLALALMSISQSEASLEGRIKVTSVEQPGDPVAPAPPKKGAVDVTPPPPKFKDFVHLDDYLNFFTTIYAPAFKFGEELRTIAGRGQGLDRMRELIQCGCDPNAKDGAGWAALHYAAEHGVLKAVNLLLEQPKLDLNARDVSGWTPLMCAASNGHVPVIARLLEMGADIAVQSAEGRTALHWAATRGMDAAVGFLVLGGANIEARDRSKWTPLHCAAIHGNVGCAKLLLDHGAAMAAEDALGYPAWEYWEAPAVTLLQAHLDKLEVLGMKKPP</sequence>
<accession>W4GIF9</accession>
<evidence type="ECO:0000256" key="1">
    <source>
        <dbReference type="ARBA" id="ARBA00022737"/>
    </source>
</evidence>
<dbReference type="InterPro" id="IPR050776">
    <property type="entry name" value="Ank_Repeat/CDKN_Inhibitor"/>
</dbReference>
<keyword evidence="2 3" id="KW-0040">ANK repeat</keyword>
<dbReference type="AlphaFoldDB" id="W4GIF9"/>
<dbReference type="OrthoDB" id="539213at2759"/>